<dbReference type="RefSeq" id="WP_248251948.1">
    <property type="nucleotide sequence ID" value="NZ_JAIWJX010000002.1"/>
</dbReference>
<protein>
    <submittedName>
        <fullName evidence="2">Uncharacterized protein</fullName>
    </submittedName>
</protein>
<dbReference type="AlphaFoldDB" id="A0A9X1X992"/>
<keyword evidence="1" id="KW-0812">Transmembrane</keyword>
<evidence type="ECO:0000313" key="2">
    <source>
        <dbReference type="EMBL" id="MCK6256248.1"/>
    </source>
</evidence>
<dbReference type="Proteomes" id="UP001139011">
    <property type="component" value="Unassembled WGS sequence"/>
</dbReference>
<keyword evidence="1" id="KW-1133">Transmembrane helix</keyword>
<gene>
    <name evidence="2" type="ORF">LCY76_06515</name>
</gene>
<feature type="transmembrane region" description="Helical" evidence="1">
    <location>
        <begin position="32"/>
        <end position="55"/>
    </location>
</feature>
<comment type="caution">
    <text evidence="2">The sequence shown here is derived from an EMBL/GenBank/DDBJ whole genome shotgun (WGS) entry which is preliminary data.</text>
</comment>
<name>A0A9X1X992_9BACL</name>
<keyword evidence="1" id="KW-0472">Membrane</keyword>
<organism evidence="2 3">
    <name type="scientific">Fictibacillus marinisediminis</name>
    <dbReference type="NCBI Taxonomy" id="2878389"/>
    <lineage>
        <taxon>Bacteria</taxon>
        <taxon>Bacillati</taxon>
        <taxon>Bacillota</taxon>
        <taxon>Bacilli</taxon>
        <taxon>Bacillales</taxon>
        <taxon>Fictibacillaceae</taxon>
        <taxon>Fictibacillus</taxon>
    </lineage>
</organism>
<evidence type="ECO:0000313" key="3">
    <source>
        <dbReference type="Proteomes" id="UP001139011"/>
    </source>
</evidence>
<sequence length="105" mass="11700">MKNVMVFIVTSAVIVLVNVVFSFVINVHFIDLAFIVGLLSAVVFKFFTSSGGLTFNMLRLQAQAQTGMKVEEVKKAYTPSIPFYTAIAYTVISLIATIVNYKEYF</sequence>
<evidence type="ECO:0000256" key="1">
    <source>
        <dbReference type="SAM" id="Phobius"/>
    </source>
</evidence>
<proteinExistence type="predicted"/>
<dbReference type="EMBL" id="JAIWJX010000002">
    <property type="protein sequence ID" value="MCK6256248.1"/>
    <property type="molecule type" value="Genomic_DNA"/>
</dbReference>
<accession>A0A9X1X992</accession>
<reference evidence="2" key="1">
    <citation type="submission" date="2021-09" db="EMBL/GenBank/DDBJ databases">
        <title>Genome analysis of Fictibacillus sp. KIGAM418 isolated from marine sediment.</title>
        <authorList>
            <person name="Seo M.-J."/>
            <person name="Cho E.-S."/>
            <person name="Hwang C.Y."/>
        </authorList>
    </citation>
    <scope>NUCLEOTIDE SEQUENCE</scope>
    <source>
        <strain evidence="2">KIGAM418</strain>
    </source>
</reference>
<keyword evidence="3" id="KW-1185">Reference proteome</keyword>
<feature type="transmembrane region" description="Helical" evidence="1">
    <location>
        <begin position="76"/>
        <end position="99"/>
    </location>
</feature>